<dbReference type="GO" id="GO:0005783">
    <property type="term" value="C:endoplasmic reticulum"/>
    <property type="evidence" value="ECO:0007669"/>
    <property type="project" value="TreeGrafter"/>
</dbReference>
<dbReference type="Gene3D" id="3.40.1180.10">
    <property type="entry name" value="Decaprenyl diphosphate synthase-like"/>
    <property type="match status" value="1"/>
</dbReference>
<sequence>MVQAEKWFYLNWSMKPSPSLAIRHISPTLSTSSRSPRFSIWWQHELEFLLLRLAVGLKVPQHVALILDGNRRYAREVNLPIGIAYVEGFNVMQRVLRWLYLLGVSEVTVFAFSIDNFRRSQSDIQILQAVTLHAFKNMALHTNIYNEANVRFQVIGRCKMFPEEISEIMHVAETETKDLNGMIFNFFCRILISR</sequence>
<dbReference type="PANTHER" id="PTHR10291">
    <property type="entry name" value="DEHYDRODOLICHYL DIPHOSPHATE SYNTHASE FAMILY MEMBER"/>
    <property type="match status" value="1"/>
</dbReference>
<evidence type="ECO:0000256" key="4">
    <source>
        <dbReference type="ARBA" id="ARBA00047353"/>
    </source>
</evidence>
<protein>
    <recommendedName>
        <fullName evidence="2">ditrans,polycis-polyprenyl diphosphate synthase [(2E,6E)-farnesyldiphosphate specific]</fullName>
        <ecNumber evidence="2">2.5.1.87</ecNumber>
    </recommendedName>
</protein>
<dbReference type="Pfam" id="PF01255">
    <property type="entry name" value="Prenyltransf"/>
    <property type="match status" value="1"/>
</dbReference>
<name>A0A1B0CHF8_LUTLO</name>
<dbReference type="AlphaFoldDB" id="A0A1B0CHF8"/>
<evidence type="ECO:0000313" key="5">
    <source>
        <dbReference type="EMBL" id="MBC1170317.1"/>
    </source>
</evidence>
<dbReference type="EMBL" id="AJWK01012333">
    <property type="status" value="NOT_ANNOTATED_CDS"/>
    <property type="molecule type" value="Genomic_DNA"/>
</dbReference>
<dbReference type="VEuPathDB" id="VectorBase:LLOJ003870"/>
<comment type="catalytic activity">
    <reaction evidence="4">
        <text>n isopentenyl diphosphate + (2E,6E)-farnesyl diphosphate = a di-trans,poly-cis-polyprenyl diphosphate + n diphosphate</text>
        <dbReference type="Rhea" id="RHEA:53008"/>
        <dbReference type="Rhea" id="RHEA-COMP:19494"/>
        <dbReference type="ChEBI" id="CHEBI:33019"/>
        <dbReference type="ChEBI" id="CHEBI:128769"/>
        <dbReference type="ChEBI" id="CHEBI:136960"/>
        <dbReference type="ChEBI" id="CHEBI:175763"/>
        <dbReference type="EC" id="2.5.1.87"/>
    </reaction>
</comment>
<dbReference type="EC" id="2.5.1.87" evidence="2"/>
<dbReference type="GO" id="GO:0016094">
    <property type="term" value="P:polyprenol biosynthetic process"/>
    <property type="evidence" value="ECO:0007669"/>
    <property type="project" value="TreeGrafter"/>
</dbReference>
<comment type="similarity">
    <text evidence="1">Belongs to the UPP synthase family.</text>
</comment>
<reference evidence="7" key="1">
    <citation type="submission" date="2012-05" db="EMBL/GenBank/DDBJ databases">
        <title>Whole Genome Assembly of Lutzomyia longipalpis.</title>
        <authorList>
            <person name="Richards S."/>
            <person name="Qu C."/>
            <person name="Dillon R."/>
            <person name="Worley K."/>
            <person name="Scherer S."/>
            <person name="Batterton M."/>
            <person name="Taylor A."/>
            <person name="Hawes A."/>
            <person name="Hernandez B."/>
            <person name="Kovar C."/>
            <person name="Mandapat C."/>
            <person name="Pham C."/>
            <person name="Qu C."/>
            <person name="Jing C."/>
            <person name="Bess C."/>
            <person name="Bandaranaike D."/>
            <person name="Ngo D."/>
            <person name="Ongeri F."/>
            <person name="Arias F."/>
            <person name="Lara F."/>
            <person name="Weissenberger G."/>
            <person name="Kamau G."/>
            <person name="Han H."/>
            <person name="Shen H."/>
            <person name="Dinh H."/>
            <person name="Khalil I."/>
            <person name="Jones J."/>
            <person name="Shafer J."/>
            <person name="Jayaseelan J."/>
            <person name="Quiroz J."/>
            <person name="Blankenburg K."/>
            <person name="Nguyen L."/>
            <person name="Jackson L."/>
            <person name="Francisco L."/>
            <person name="Tang L.-Y."/>
            <person name="Pu L.-L."/>
            <person name="Perales L."/>
            <person name="Lorensuhewa L."/>
            <person name="Munidasa M."/>
            <person name="Coyle M."/>
            <person name="Taylor M."/>
            <person name="Puazo M."/>
            <person name="Firestine M."/>
            <person name="Scheel M."/>
            <person name="Javaid M."/>
            <person name="Wang M."/>
            <person name="Li M."/>
            <person name="Tabassum N."/>
            <person name="Saada N."/>
            <person name="Osuji N."/>
            <person name="Aqrawi P."/>
            <person name="Fu Q."/>
            <person name="Thornton R."/>
            <person name="Raj R."/>
            <person name="Goodspeed R."/>
            <person name="Mata R."/>
            <person name="Najjar R."/>
            <person name="Gubbala S."/>
            <person name="Lee S."/>
            <person name="Denson S."/>
            <person name="Patil S."/>
            <person name="Macmil S."/>
            <person name="Qi S."/>
            <person name="Matskevitch T."/>
            <person name="Palculict T."/>
            <person name="Mathew T."/>
            <person name="Vee V."/>
            <person name="Velamala V."/>
            <person name="Korchina V."/>
            <person name="Cai W."/>
            <person name="Liu W."/>
            <person name="Dai W."/>
            <person name="Zou X."/>
            <person name="Zhu Y."/>
            <person name="Zhang Y."/>
            <person name="Wu Y.-Q."/>
            <person name="Xin Y."/>
            <person name="Nazarath L."/>
            <person name="Kovar C."/>
            <person name="Han Y."/>
            <person name="Muzny D."/>
            <person name="Gibbs R."/>
        </authorList>
    </citation>
    <scope>NUCLEOTIDE SEQUENCE [LARGE SCALE GENOMIC DNA]</scope>
    <source>
        <strain evidence="7">Jacobina</strain>
    </source>
</reference>
<dbReference type="SUPFAM" id="SSF64005">
    <property type="entry name" value="Undecaprenyl diphosphate synthase"/>
    <property type="match status" value="1"/>
</dbReference>
<dbReference type="EMBL" id="GITU01001614">
    <property type="protein sequence ID" value="MBC1170317.1"/>
    <property type="molecule type" value="Transcribed_RNA"/>
</dbReference>
<dbReference type="PANTHER" id="PTHR10291:SF43">
    <property type="entry name" value="DEHYDRODOLICHYL DIPHOSPHATE SYNTHASE COMPLEX SUBUNIT DHDDS"/>
    <property type="match status" value="1"/>
</dbReference>
<dbReference type="InterPro" id="IPR001441">
    <property type="entry name" value="UPP_synth-like"/>
</dbReference>
<dbReference type="VEuPathDB" id="VectorBase:LLONM1_006834"/>
<reference evidence="5" key="2">
    <citation type="journal article" date="2020" name="BMC">
        <title>Leishmania infection induces a limited differential gene expression in the sand fly midgut.</title>
        <authorList>
            <person name="Coutinho-Abreu I.V."/>
            <person name="Serafim T.D."/>
            <person name="Meneses C."/>
            <person name="Kamhawi S."/>
            <person name="Oliveira F."/>
            <person name="Valenzuela J.G."/>
        </authorList>
    </citation>
    <scope>NUCLEOTIDE SEQUENCE</scope>
    <source>
        <strain evidence="5">Jacobina</strain>
        <tissue evidence="5">Midgut</tissue>
    </source>
</reference>
<keyword evidence="3 5" id="KW-0808">Transferase</keyword>
<dbReference type="EMBL" id="AJWK01012334">
    <property type="status" value="NOT_ANNOTATED_CDS"/>
    <property type="molecule type" value="Genomic_DNA"/>
</dbReference>
<reference evidence="6" key="3">
    <citation type="submission" date="2020-05" db="UniProtKB">
        <authorList>
            <consortium name="EnsemblMetazoa"/>
        </authorList>
    </citation>
    <scope>IDENTIFICATION</scope>
    <source>
        <strain evidence="6">Jacobina</strain>
    </source>
</reference>
<dbReference type="GO" id="GO:0045547">
    <property type="term" value="F:ditrans,polycis-polyprenyl diphosphate synthase [(2E,6E)-farnesyl diphosphate specific] activity"/>
    <property type="evidence" value="ECO:0007669"/>
    <property type="project" value="UniProtKB-EC"/>
</dbReference>
<organism evidence="6 7">
    <name type="scientific">Lutzomyia longipalpis</name>
    <name type="common">Sand fly</name>
    <dbReference type="NCBI Taxonomy" id="7200"/>
    <lineage>
        <taxon>Eukaryota</taxon>
        <taxon>Metazoa</taxon>
        <taxon>Ecdysozoa</taxon>
        <taxon>Arthropoda</taxon>
        <taxon>Hexapoda</taxon>
        <taxon>Insecta</taxon>
        <taxon>Pterygota</taxon>
        <taxon>Neoptera</taxon>
        <taxon>Endopterygota</taxon>
        <taxon>Diptera</taxon>
        <taxon>Nematocera</taxon>
        <taxon>Psychodoidea</taxon>
        <taxon>Psychodidae</taxon>
        <taxon>Lutzomyia</taxon>
        <taxon>Lutzomyia</taxon>
    </lineage>
</organism>
<dbReference type="EMBL" id="AJWK01012335">
    <property type="status" value="NOT_ANNOTATED_CDS"/>
    <property type="molecule type" value="Genomic_DNA"/>
</dbReference>
<evidence type="ECO:0000313" key="7">
    <source>
        <dbReference type="Proteomes" id="UP000092461"/>
    </source>
</evidence>
<evidence type="ECO:0000256" key="3">
    <source>
        <dbReference type="ARBA" id="ARBA00022679"/>
    </source>
</evidence>
<evidence type="ECO:0000256" key="2">
    <source>
        <dbReference type="ARBA" id="ARBA00012596"/>
    </source>
</evidence>
<keyword evidence="7" id="KW-1185">Reference proteome</keyword>
<accession>A0A1B0CHF8</accession>
<dbReference type="Proteomes" id="UP000092461">
    <property type="component" value="Unassembled WGS sequence"/>
</dbReference>
<dbReference type="InterPro" id="IPR036424">
    <property type="entry name" value="UPP_synth-like_sf"/>
</dbReference>
<evidence type="ECO:0000313" key="6">
    <source>
        <dbReference type="EnsemblMetazoa" id="LLOJ003870-PA"/>
    </source>
</evidence>
<evidence type="ECO:0000256" key="1">
    <source>
        <dbReference type="ARBA" id="ARBA00005432"/>
    </source>
</evidence>
<proteinExistence type="inferred from homology"/>
<dbReference type="EnsemblMetazoa" id="LLOJ003870-RA">
    <property type="protein sequence ID" value="LLOJ003870-PA"/>
    <property type="gene ID" value="LLOJ003870"/>
</dbReference>